<name>A0A561D354_9BACI</name>
<organism evidence="1 2">
    <name type="scientific">Neobacillus bataviensis</name>
    <dbReference type="NCBI Taxonomy" id="220685"/>
    <lineage>
        <taxon>Bacteria</taxon>
        <taxon>Bacillati</taxon>
        <taxon>Bacillota</taxon>
        <taxon>Bacilli</taxon>
        <taxon>Bacillales</taxon>
        <taxon>Bacillaceae</taxon>
        <taxon>Neobacillus</taxon>
    </lineage>
</organism>
<proteinExistence type="predicted"/>
<dbReference type="Proteomes" id="UP000319671">
    <property type="component" value="Unassembled WGS sequence"/>
</dbReference>
<keyword evidence="2" id="KW-1185">Reference proteome</keyword>
<protein>
    <submittedName>
        <fullName evidence="1">Uncharacterized protein</fullName>
    </submittedName>
</protein>
<dbReference type="RefSeq" id="WP_144566746.1">
    <property type="nucleotide sequence ID" value="NZ_VIVN01000010.1"/>
</dbReference>
<dbReference type="EMBL" id="VIVN01000010">
    <property type="protein sequence ID" value="TWD97528.1"/>
    <property type="molecule type" value="Genomic_DNA"/>
</dbReference>
<evidence type="ECO:0000313" key="1">
    <source>
        <dbReference type="EMBL" id="TWD97528.1"/>
    </source>
</evidence>
<accession>A0A561D354</accession>
<sequence length="87" mass="10190">MNSNLIFLLNKYEQKLKRLDSGSGWTRAERFKFKHLENKKRAQAAGPVQKGIYFKGGQFPLSYTIFISLLLQESYKKVTLLIYILLF</sequence>
<reference evidence="1 2" key="1">
    <citation type="submission" date="2019-06" db="EMBL/GenBank/DDBJ databases">
        <title>Sorghum-associated microbial communities from plants grown in Nebraska, USA.</title>
        <authorList>
            <person name="Schachtman D."/>
        </authorList>
    </citation>
    <scope>NUCLEOTIDE SEQUENCE [LARGE SCALE GENOMIC DNA]</scope>
    <source>
        <strain evidence="1 2">2482</strain>
    </source>
</reference>
<dbReference type="AlphaFoldDB" id="A0A561D354"/>
<comment type="caution">
    <text evidence="1">The sequence shown here is derived from an EMBL/GenBank/DDBJ whole genome shotgun (WGS) entry which is preliminary data.</text>
</comment>
<evidence type="ECO:0000313" key="2">
    <source>
        <dbReference type="Proteomes" id="UP000319671"/>
    </source>
</evidence>
<gene>
    <name evidence="1" type="ORF">FB550_110133</name>
</gene>